<dbReference type="InterPro" id="IPR003675">
    <property type="entry name" value="Rce1/LyrA-like_dom"/>
</dbReference>
<dbReference type="EMBL" id="FOGJ01000012">
    <property type="protein sequence ID" value="SER85756.1"/>
    <property type="molecule type" value="Genomic_DNA"/>
</dbReference>
<keyword evidence="1" id="KW-1133">Transmembrane helix</keyword>
<feature type="transmembrane region" description="Helical" evidence="1">
    <location>
        <begin position="20"/>
        <end position="43"/>
    </location>
</feature>
<sequence>MKSALIDFFKKEDKTYIDQLKSYTIIDTIIALALYVLIMIVYYYMGLINARTGEYYGEIVNISIIVITVILCLKDISKAGISSRNLIKSICISLVIGIIWLVSFSIIPNLKAGYSFLPLNIILDNAVYYFVIIAFSEEISFRGFIQPRLYPVLKKEWLVYLIGGLMFVSLHYPFQMAVRGMSFMEYLPFFLAGAPMQLVLHYVFSWLYRRYGNIFGATILHGCVDMTMGLFG</sequence>
<feature type="transmembrane region" description="Helical" evidence="1">
    <location>
        <begin position="157"/>
        <end position="174"/>
    </location>
</feature>
<feature type="transmembrane region" description="Helical" evidence="1">
    <location>
        <begin position="186"/>
        <end position="204"/>
    </location>
</feature>
<accession>A0A1H9SL79</accession>
<protein>
    <recommendedName>
        <fullName evidence="2">CAAX prenyl protease 2/Lysostaphin resistance protein A-like domain-containing protein</fullName>
    </recommendedName>
</protein>
<evidence type="ECO:0000313" key="3">
    <source>
        <dbReference type="EMBL" id="SER85756.1"/>
    </source>
</evidence>
<dbReference type="Pfam" id="PF02517">
    <property type="entry name" value="Rce1-like"/>
    <property type="match status" value="1"/>
</dbReference>
<dbReference type="GO" id="GO:0080120">
    <property type="term" value="P:CAAX-box protein maturation"/>
    <property type="evidence" value="ECO:0007669"/>
    <property type="project" value="UniProtKB-ARBA"/>
</dbReference>
<dbReference type="Proteomes" id="UP000182584">
    <property type="component" value="Unassembled WGS sequence"/>
</dbReference>
<evidence type="ECO:0000256" key="1">
    <source>
        <dbReference type="SAM" id="Phobius"/>
    </source>
</evidence>
<evidence type="ECO:0000259" key="2">
    <source>
        <dbReference type="Pfam" id="PF02517"/>
    </source>
</evidence>
<organism evidence="3 4">
    <name type="scientific">Butyrivibrio fibrisolvens</name>
    <dbReference type="NCBI Taxonomy" id="831"/>
    <lineage>
        <taxon>Bacteria</taxon>
        <taxon>Bacillati</taxon>
        <taxon>Bacillota</taxon>
        <taxon>Clostridia</taxon>
        <taxon>Lachnospirales</taxon>
        <taxon>Lachnospiraceae</taxon>
        <taxon>Butyrivibrio</taxon>
    </lineage>
</organism>
<gene>
    <name evidence="3" type="ORF">SAMN04487884_11295</name>
</gene>
<dbReference type="GO" id="GO:0004175">
    <property type="term" value="F:endopeptidase activity"/>
    <property type="evidence" value="ECO:0007669"/>
    <property type="project" value="UniProtKB-ARBA"/>
</dbReference>
<evidence type="ECO:0000313" key="4">
    <source>
        <dbReference type="Proteomes" id="UP000182584"/>
    </source>
</evidence>
<proteinExistence type="predicted"/>
<feature type="transmembrane region" description="Helical" evidence="1">
    <location>
        <begin position="55"/>
        <end position="73"/>
    </location>
</feature>
<name>A0A1H9SL79_BUTFI</name>
<dbReference type="OrthoDB" id="1523022at2"/>
<dbReference type="RefSeq" id="WP_074756242.1">
    <property type="nucleotide sequence ID" value="NZ_FOGJ01000012.1"/>
</dbReference>
<dbReference type="AlphaFoldDB" id="A0A1H9SL79"/>
<feature type="domain" description="CAAX prenyl protease 2/Lysostaphin resistance protein A-like" evidence="2">
    <location>
        <begin position="126"/>
        <end position="226"/>
    </location>
</feature>
<keyword evidence="1" id="KW-0472">Membrane</keyword>
<feature type="transmembrane region" description="Helical" evidence="1">
    <location>
        <begin position="85"/>
        <end position="107"/>
    </location>
</feature>
<keyword evidence="1" id="KW-0812">Transmembrane</keyword>
<reference evidence="3 4" key="1">
    <citation type="submission" date="2016-10" db="EMBL/GenBank/DDBJ databases">
        <authorList>
            <person name="de Groot N.N."/>
        </authorList>
    </citation>
    <scope>NUCLEOTIDE SEQUENCE [LARGE SCALE GENOMIC DNA]</scope>
    <source>
        <strain evidence="3 4">AR40</strain>
    </source>
</reference>